<dbReference type="Pfam" id="PF00561">
    <property type="entry name" value="Abhydrolase_1"/>
    <property type="match status" value="1"/>
</dbReference>
<evidence type="ECO:0000256" key="1">
    <source>
        <dbReference type="ARBA" id="ARBA00022801"/>
    </source>
</evidence>
<dbReference type="EC" id="3.5.1.-" evidence="2"/>
<dbReference type="NCBIfam" id="TIGR03611">
    <property type="entry name" value="RutD"/>
    <property type="match status" value="1"/>
</dbReference>
<dbReference type="Gene3D" id="3.40.50.1820">
    <property type="entry name" value="alpha/beta hydrolase"/>
    <property type="match status" value="1"/>
</dbReference>
<proteinExistence type="inferred from homology"/>
<dbReference type="Proteomes" id="UP001596977">
    <property type="component" value="Unassembled WGS sequence"/>
</dbReference>
<sequence length="261" mass="28370">MPVAGGIWYEEHGPRDAPALILSPGLGGSGRYWEPNLPALAERFHVVLYDHRGTGRSDRALPDVVTVDQMGDDILTVIDALGVAVATVIGHAAGGVAGLSLALRAPERVARLVLVNAWSKPDPHFVRCFETRLELLRKSGPRAYLHAQPLFLYPAVFISRMHEFLAAEEADHLAHFAGAEAYEKRIAALMAFDADDQLGRVRVPTAVIAAEDDMLVPWTCSERIAEAIPAATMALMGWGGHACNFTDTATFNRLLLEILED</sequence>
<dbReference type="InterPro" id="IPR050471">
    <property type="entry name" value="AB_hydrolase"/>
</dbReference>
<comment type="caution">
    <text evidence="4">The sequence shown here is derived from an EMBL/GenBank/DDBJ whole genome shotgun (WGS) entry which is preliminary data.</text>
</comment>
<accession>A0ABW3HCU4</accession>
<dbReference type="InterPro" id="IPR000073">
    <property type="entry name" value="AB_hydrolase_1"/>
</dbReference>
<dbReference type="InterPro" id="IPR019913">
    <property type="entry name" value="Pyrimidine_utilisation_RutD"/>
</dbReference>
<evidence type="ECO:0000259" key="3">
    <source>
        <dbReference type="Pfam" id="PF00561"/>
    </source>
</evidence>
<dbReference type="RefSeq" id="WP_264944454.1">
    <property type="nucleotide sequence ID" value="NZ_JAPDRA010000005.1"/>
</dbReference>
<comment type="function">
    <text evidence="2">Involved in pyrimidine catabolism. May facilitate the hydrolysis of carbamate, a reaction that can also occur spontaneously.</text>
</comment>
<evidence type="ECO:0000256" key="2">
    <source>
        <dbReference type="HAMAP-Rule" id="MF_00832"/>
    </source>
</evidence>
<dbReference type="PANTHER" id="PTHR43433">
    <property type="entry name" value="HYDROLASE, ALPHA/BETA FOLD FAMILY PROTEIN"/>
    <property type="match status" value="1"/>
</dbReference>
<organism evidence="4 5">
    <name type="scientific">Sphingomonas canadensis</name>
    <dbReference type="NCBI Taxonomy" id="1219257"/>
    <lineage>
        <taxon>Bacteria</taxon>
        <taxon>Pseudomonadati</taxon>
        <taxon>Pseudomonadota</taxon>
        <taxon>Alphaproteobacteria</taxon>
        <taxon>Sphingomonadales</taxon>
        <taxon>Sphingomonadaceae</taxon>
        <taxon>Sphingomonas</taxon>
    </lineage>
</organism>
<dbReference type="HAMAP" id="MF_00832">
    <property type="entry name" value="RutD"/>
    <property type="match status" value="1"/>
</dbReference>
<dbReference type="InterPro" id="IPR029058">
    <property type="entry name" value="AB_hydrolase_fold"/>
</dbReference>
<reference evidence="5" key="1">
    <citation type="journal article" date="2019" name="Int. J. Syst. Evol. Microbiol.">
        <title>The Global Catalogue of Microorganisms (GCM) 10K type strain sequencing project: providing services to taxonomists for standard genome sequencing and annotation.</title>
        <authorList>
            <consortium name="The Broad Institute Genomics Platform"/>
            <consortium name="The Broad Institute Genome Sequencing Center for Infectious Disease"/>
            <person name="Wu L."/>
            <person name="Ma J."/>
        </authorList>
    </citation>
    <scope>NUCLEOTIDE SEQUENCE [LARGE SCALE GENOMIC DNA]</scope>
    <source>
        <strain evidence="5">CCUG 62982</strain>
    </source>
</reference>
<comment type="similarity">
    <text evidence="2">Belongs to the AB hydrolase superfamily. Hydrolase RutD family.</text>
</comment>
<evidence type="ECO:0000313" key="4">
    <source>
        <dbReference type="EMBL" id="MFD0947169.1"/>
    </source>
</evidence>
<keyword evidence="1 2" id="KW-0378">Hydrolase</keyword>
<dbReference type="SUPFAM" id="SSF53474">
    <property type="entry name" value="alpha/beta-Hydrolases"/>
    <property type="match status" value="1"/>
</dbReference>
<dbReference type="EMBL" id="JBHTJG010000005">
    <property type="protein sequence ID" value="MFD0947169.1"/>
    <property type="molecule type" value="Genomic_DNA"/>
</dbReference>
<dbReference type="PANTHER" id="PTHR43433:SF5">
    <property type="entry name" value="AB HYDROLASE-1 DOMAIN-CONTAINING PROTEIN"/>
    <property type="match status" value="1"/>
</dbReference>
<protein>
    <recommendedName>
        <fullName evidence="2">Putative carbamate hydrolase RutD</fullName>
        <ecNumber evidence="2">3.5.1.-</ecNumber>
    </recommendedName>
    <alternativeName>
        <fullName evidence="2">Aminohydrolase</fullName>
    </alternativeName>
</protein>
<keyword evidence="5" id="KW-1185">Reference proteome</keyword>
<feature type="domain" description="AB hydrolase-1" evidence="3">
    <location>
        <begin position="18"/>
        <end position="245"/>
    </location>
</feature>
<evidence type="ECO:0000313" key="5">
    <source>
        <dbReference type="Proteomes" id="UP001596977"/>
    </source>
</evidence>
<name>A0ABW3HCU4_9SPHN</name>
<comment type="catalytic activity">
    <reaction evidence="2">
        <text>carbamate + 2 H(+) = NH4(+) + CO2</text>
        <dbReference type="Rhea" id="RHEA:15649"/>
        <dbReference type="ChEBI" id="CHEBI:13941"/>
        <dbReference type="ChEBI" id="CHEBI:15378"/>
        <dbReference type="ChEBI" id="CHEBI:16526"/>
        <dbReference type="ChEBI" id="CHEBI:28938"/>
    </reaction>
</comment>
<dbReference type="PRINTS" id="PR00111">
    <property type="entry name" value="ABHYDROLASE"/>
</dbReference>
<gene>
    <name evidence="2 4" type="primary">rutD</name>
    <name evidence="4" type="ORF">ACFQ1E_12535</name>
</gene>